<dbReference type="STRING" id="2074.BG845_02236"/>
<comment type="subcellular location">
    <subcellularLocation>
        <location evidence="1">Cell membrane</location>
        <topology evidence="1">Multi-pass membrane protein</topology>
    </subcellularLocation>
</comment>
<feature type="transmembrane region" description="Helical" evidence="5">
    <location>
        <begin position="42"/>
        <end position="64"/>
    </location>
</feature>
<dbReference type="PANTHER" id="PTHR23534">
    <property type="entry name" value="MFS PERMEASE"/>
    <property type="match status" value="1"/>
</dbReference>
<organism evidence="7 8">
    <name type="scientific">Pseudonocardia autotrophica</name>
    <name type="common">Amycolata autotrophica</name>
    <name type="synonym">Nocardia autotrophica</name>
    <dbReference type="NCBI Taxonomy" id="2074"/>
    <lineage>
        <taxon>Bacteria</taxon>
        <taxon>Bacillati</taxon>
        <taxon>Actinomycetota</taxon>
        <taxon>Actinomycetes</taxon>
        <taxon>Pseudonocardiales</taxon>
        <taxon>Pseudonocardiaceae</taxon>
        <taxon>Pseudonocardia</taxon>
    </lineage>
</organism>
<dbReference type="InterPro" id="IPR036259">
    <property type="entry name" value="MFS_trans_sf"/>
</dbReference>
<feature type="domain" description="Major facilitator superfamily (MFS) profile" evidence="6">
    <location>
        <begin position="42"/>
        <end position="440"/>
    </location>
</feature>
<evidence type="ECO:0000259" key="6">
    <source>
        <dbReference type="PROSITE" id="PS50850"/>
    </source>
</evidence>
<dbReference type="PROSITE" id="PS50850">
    <property type="entry name" value="MFS"/>
    <property type="match status" value="1"/>
</dbReference>
<comment type="caution">
    <text evidence="7">The sequence shown here is derived from an EMBL/GenBank/DDBJ whole genome shotgun (WGS) entry which is preliminary data.</text>
</comment>
<dbReference type="GO" id="GO:0022857">
    <property type="term" value="F:transmembrane transporter activity"/>
    <property type="evidence" value="ECO:0007669"/>
    <property type="project" value="InterPro"/>
</dbReference>
<feature type="transmembrane region" description="Helical" evidence="5">
    <location>
        <begin position="323"/>
        <end position="346"/>
    </location>
</feature>
<dbReference type="AlphaFoldDB" id="A0A1Y2N1K0"/>
<evidence type="ECO:0000313" key="8">
    <source>
        <dbReference type="Proteomes" id="UP000194360"/>
    </source>
</evidence>
<evidence type="ECO:0000256" key="3">
    <source>
        <dbReference type="ARBA" id="ARBA00022989"/>
    </source>
</evidence>
<evidence type="ECO:0000256" key="5">
    <source>
        <dbReference type="SAM" id="Phobius"/>
    </source>
</evidence>
<evidence type="ECO:0000256" key="1">
    <source>
        <dbReference type="ARBA" id="ARBA00004651"/>
    </source>
</evidence>
<dbReference type="InterPro" id="IPR011701">
    <property type="entry name" value="MFS"/>
</dbReference>
<feature type="transmembrane region" description="Helical" evidence="5">
    <location>
        <begin position="262"/>
        <end position="280"/>
    </location>
</feature>
<evidence type="ECO:0000313" key="7">
    <source>
        <dbReference type="EMBL" id="OSY41334.1"/>
    </source>
</evidence>
<feature type="transmembrane region" description="Helical" evidence="5">
    <location>
        <begin position="76"/>
        <end position="96"/>
    </location>
</feature>
<dbReference type="PANTHER" id="PTHR23534:SF1">
    <property type="entry name" value="MAJOR FACILITATOR SUPERFAMILY PROTEIN"/>
    <property type="match status" value="1"/>
</dbReference>
<feature type="transmembrane region" description="Helical" evidence="5">
    <location>
        <begin position="135"/>
        <end position="156"/>
    </location>
</feature>
<keyword evidence="8" id="KW-1185">Reference proteome</keyword>
<proteinExistence type="predicted"/>
<keyword evidence="2 5" id="KW-0812">Transmembrane</keyword>
<dbReference type="SUPFAM" id="SSF103473">
    <property type="entry name" value="MFS general substrate transporter"/>
    <property type="match status" value="1"/>
</dbReference>
<dbReference type="EMBL" id="MIGB01000009">
    <property type="protein sequence ID" value="OSY41334.1"/>
    <property type="molecule type" value="Genomic_DNA"/>
</dbReference>
<reference evidence="7 8" key="1">
    <citation type="submission" date="2016-09" db="EMBL/GenBank/DDBJ databases">
        <title>Pseudonocardia autotrophica DSM535, a candidate organism with high potential of specific P450 cytochromes.</title>
        <authorList>
            <person name="Grumaz C."/>
            <person name="Vainshtein Y."/>
            <person name="Kirstahler P."/>
            <person name="Sohn K."/>
        </authorList>
    </citation>
    <scope>NUCLEOTIDE SEQUENCE [LARGE SCALE GENOMIC DNA]</scope>
    <source>
        <strain evidence="7 8">DSM 535</strain>
    </source>
</reference>
<name>A0A1Y2N1K0_PSEAH</name>
<accession>A0A1Y2N1K0</accession>
<feature type="transmembrane region" description="Helical" evidence="5">
    <location>
        <begin position="168"/>
        <end position="187"/>
    </location>
</feature>
<dbReference type="GO" id="GO:0005886">
    <property type="term" value="C:plasma membrane"/>
    <property type="evidence" value="ECO:0007669"/>
    <property type="project" value="UniProtKB-SubCell"/>
</dbReference>
<sequence length="443" mass="42931">MPSFPSFRSGAEPIGLASAVGAGQHPGVTATSSVQDPAQPRLLAVLAIGQVLGGTAVATSIAVSPLVAARLTGSPTVGGLASTAIVLGAAGAAALVARIAQRHGRRPALTWGYLIALVGAIGAVIGTAAGAAPVLLVSLVLMGSGTAVGLAARYAATDLAAPDRAGRALALVVWATTVGAVAGPNLLGPLQDVAAGLGLEPAAGPYLLCVAAFGCALLVSWIGLRPDPLARARELAGTPAPGAGPGRAGAPVWTVLRGSRPALVGAAGIVLGHAVMVGLMSMTPVHMDHGGAALTVVGFVISMHIAGMYALSPVFGWLADRLGATVVLAGATVTLVAAAVLCASAAPTATGMLTAGLVLLGLGWSAALVGGSALLTSALPVTDRPRVQGSVDVAMNLAGAAAGVAAGVLVTVGSYAVLGIVAAVLTVPYLLVVLRATRRPVAG</sequence>
<keyword evidence="3 5" id="KW-1133">Transmembrane helix</keyword>
<dbReference type="InterPro" id="IPR020846">
    <property type="entry name" value="MFS_dom"/>
</dbReference>
<dbReference type="Gene3D" id="1.20.1250.20">
    <property type="entry name" value="MFS general substrate transporter like domains"/>
    <property type="match status" value="2"/>
</dbReference>
<protein>
    <submittedName>
        <fullName evidence="7">Major Facilitator Superfamily protein</fullName>
    </submittedName>
</protein>
<evidence type="ECO:0000256" key="2">
    <source>
        <dbReference type="ARBA" id="ARBA00022692"/>
    </source>
</evidence>
<feature type="transmembrane region" description="Helical" evidence="5">
    <location>
        <begin position="415"/>
        <end position="434"/>
    </location>
</feature>
<evidence type="ECO:0000256" key="4">
    <source>
        <dbReference type="ARBA" id="ARBA00023136"/>
    </source>
</evidence>
<dbReference type="Proteomes" id="UP000194360">
    <property type="component" value="Unassembled WGS sequence"/>
</dbReference>
<feature type="transmembrane region" description="Helical" evidence="5">
    <location>
        <begin position="108"/>
        <end position="129"/>
    </location>
</feature>
<feature type="transmembrane region" description="Helical" evidence="5">
    <location>
        <begin position="203"/>
        <end position="224"/>
    </location>
</feature>
<feature type="transmembrane region" description="Helical" evidence="5">
    <location>
        <begin position="391"/>
        <end position="409"/>
    </location>
</feature>
<feature type="transmembrane region" description="Helical" evidence="5">
    <location>
        <begin position="292"/>
        <end position="311"/>
    </location>
</feature>
<keyword evidence="4 5" id="KW-0472">Membrane</keyword>
<gene>
    <name evidence="7" type="ORF">BG845_02236</name>
</gene>
<dbReference type="Pfam" id="PF07690">
    <property type="entry name" value="MFS_1"/>
    <property type="match status" value="2"/>
</dbReference>
<feature type="transmembrane region" description="Helical" evidence="5">
    <location>
        <begin position="352"/>
        <end position="379"/>
    </location>
</feature>